<dbReference type="InterPro" id="IPR006311">
    <property type="entry name" value="TAT_signal"/>
</dbReference>
<feature type="signal peptide" evidence="6">
    <location>
        <begin position="1"/>
        <end position="31"/>
    </location>
</feature>
<dbReference type="PANTHER" id="PTHR13593">
    <property type="match status" value="1"/>
</dbReference>
<dbReference type="STRING" id="1428644.BIV57_17145"/>
<dbReference type="Gene3D" id="3.20.20.190">
    <property type="entry name" value="Phosphatidylinositol (PI) phosphodiesterase"/>
    <property type="match status" value="1"/>
</dbReference>
<reference evidence="8 9" key="1">
    <citation type="submission" date="2016-10" db="EMBL/GenBank/DDBJ databases">
        <title>Genome sequence of Streptomyces gilvigriseus MUSC 26.</title>
        <authorList>
            <person name="Lee L.-H."/>
            <person name="Ser H.-L."/>
        </authorList>
    </citation>
    <scope>NUCLEOTIDE SEQUENCE [LARGE SCALE GENOMIC DNA]</scope>
    <source>
        <strain evidence="8 9">MUSC 26</strain>
    </source>
</reference>
<dbReference type="AlphaFoldDB" id="A0A1J7C427"/>
<dbReference type="InterPro" id="IPR000909">
    <property type="entry name" value="PLipase_C_PInositol-sp_X_dom"/>
</dbReference>
<dbReference type="GO" id="GO:0004436">
    <property type="term" value="F:phosphatidylinositol diacylglycerol-lyase activity"/>
    <property type="evidence" value="ECO:0007669"/>
    <property type="project" value="UniProtKB-EC"/>
</dbReference>
<dbReference type="EMBL" id="MLCF01000103">
    <property type="protein sequence ID" value="OIV36304.1"/>
    <property type="molecule type" value="Genomic_DNA"/>
</dbReference>
<feature type="domain" description="Phosphatidylinositol-specific phospholipase C X" evidence="7">
    <location>
        <begin position="48"/>
        <end position="192"/>
    </location>
</feature>
<dbReference type="GO" id="GO:0006629">
    <property type="term" value="P:lipid metabolic process"/>
    <property type="evidence" value="ECO:0007669"/>
    <property type="project" value="InterPro"/>
</dbReference>
<organism evidence="8 9">
    <name type="scientific">Mangrovactinospora gilvigrisea</name>
    <dbReference type="NCBI Taxonomy" id="1428644"/>
    <lineage>
        <taxon>Bacteria</taxon>
        <taxon>Bacillati</taxon>
        <taxon>Actinomycetota</taxon>
        <taxon>Actinomycetes</taxon>
        <taxon>Kitasatosporales</taxon>
        <taxon>Streptomycetaceae</taxon>
        <taxon>Mangrovactinospora</taxon>
    </lineage>
</organism>
<dbReference type="SUPFAM" id="SSF51695">
    <property type="entry name" value="PLC-like phosphodiesterases"/>
    <property type="match status" value="1"/>
</dbReference>
<evidence type="ECO:0000256" key="4">
    <source>
        <dbReference type="ARBA" id="ARBA00030474"/>
    </source>
</evidence>
<dbReference type="PANTHER" id="PTHR13593:SF113">
    <property type="entry name" value="SI:DKEY-266F7.9"/>
    <property type="match status" value="1"/>
</dbReference>
<comment type="caution">
    <text evidence="8">The sequence shown here is derived from an EMBL/GenBank/DDBJ whole genome shotgun (WGS) entry which is preliminary data.</text>
</comment>
<proteinExistence type="predicted"/>
<keyword evidence="6" id="KW-0732">Signal</keyword>
<evidence type="ECO:0000256" key="3">
    <source>
        <dbReference type="ARBA" id="ARBA00019758"/>
    </source>
</evidence>
<dbReference type="OrthoDB" id="7191982at2"/>
<dbReference type="EC" id="4.6.1.13" evidence="2"/>
<dbReference type="Proteomes" id="UP000243342">
    <property type="component" value="Unassembled WGS sequence"/>
</dbReference>
<name>A0A1J7C427_9ACTN</name>
<evidence type="ECO:0000313" key="8">
    <source>
        <dbReference type="EMBL" id="OIV36304.1"/>
    </source>
</evidence>
<dbReference type="PROSITE" id="PS50007">
    <property type="entry name" value="PIPLC_X_DOMAIN"/>
    <property type="match status" value="1"/>
</dbReference>
<feature type="chain" id="PRO_5038391116" description="1-phosphatidylinositol phosphodiesterase" evidence="6">
    <location>
        <begin position="32"/>
        <end position="316"/>
    </location>
</feature>
<evidence type="ECO:0000313" key="9">
    <source>
        <dbReference type="Proteomes" id="UP000243342"/>
    </source>
</evidence>
<evidence type="ECO:0000256" key="6">
    <source>
        <dbReference type="SAM" id="SignalP"/>
    </source>
</evidence>
<dbReference type="SMART" id="SM00148">
    <property type="entry name" value="PLCXc"/>
    <property type="match status" value="1"/>
</dbReference>
<evidence type="ECO:0000259" key="7">
    <source>
        <dbReference type="SMART" id="SM00148"/>
    </source>
</evidence>
<gene>
    <name evidence="8" type="ORF">BIV57_17145</name>
</gene>
<dbReference type="InterPro" id="IPR017946">
    <property type="entry name" value="PLC-like_Pdiesterase_TIM-brl"/>
</dbReference>
<dbReference type="PROSITE" id="PS51318">
    <property type="entry name" value="TAT"/>
    <property type="match status" value="1"/>
</dbReference>
<dbReference type="RefSeq" id="WP_071657770.1">
    <property type="nucleotide sequence ID" value="NZ_MLCF01000103.1"/>
</dbReference>
<dbReference type="InterPro" id="IPR051057">
    <property type="entry name" value="PI-PLC_domain"/>
</dbReference>
<sequence>MTRRGFVRTAGAAAVAAAVTAAGATTASAAAAPPDPASWMAALPGATPLQALTVPGTHDTCATNPANGTEWSHCQNMGVPEQLSRGIRFLDVRGGAPVSSTPGDLGIYHSEWYQGITLDTVLDQCRTFLASSAGRGETILMRLKNEHGLTDAQFAAAFDGYLGAKGYRGLFRIGDKVPRLDEARGRIVLLTEFANTLGALDWPAGDNGVFANAWCSLQDRYQTSVHDKIAAVKTQCAAALAAPHDDRLLVNFTSLASCVEDGFLWPKTLADLVMPNIRGYLQGLADPSTRLGVVPMDFPERYEPIIGTLIARNFAG</sequence>
<keyword evidence="9" id="KW-1185">Reference proteome</keyword>
<evidence type="ECO:0000256" key="2">
    <source>
        <dbReference type="ARBA" id="ARBA00012581"/>
    </source>
</evidence>
<comment type="catalytic activity">
    <reaction evidence="1">
        <text>a 1,2-diacyl-sn-glycero-3-phospho-(1D-myo-inositol) = 1D-myo-inositol 1,2-cyclic phosphate + a 1,2-diacyl-sn-glycerol</text>
        <dbReference type="Rhea" id="RHEA:17093"/>
        <dbReference type="ChEBI" id="CHEBI:17815"/>
        <dbReference type="ChEBI" id="CHEBI:57880"/>
        <dbReference type="ChEBI" id="CHEBI:58484"/>
        <dbReference type="EC" id="4.6.1.13"/>
    </reaction>
</comment>
<dbReference type="GO" id="GO:0008081">
    <property type="term" value="F:phosphoric diester hydrolase activity"/>
    <property type="evidence" value="ECO:0007669"/>
    <property type="project" value="InterPro"/>
</dbReference>
<accession>A0A1J7C427</accession>
<dbReference type="CDD" id="cd08586">
    <property type="entry name" value="PI-PLCc_BcPLC_like"/>
    <property type="match status" value="1"/>
</dbReference>
<evidence type="ECO:0000256" key="1">
    <source>
        <dbReference type="ARBA" id="ARBA00001316"/>
    </source>
</evidence>
<evidence type="ECO:0000256" key="5">
    <source>
        <dbReference type="ARBA" id="ARBA00030782"/>
    </source>
</evidence>
<protein>
    <recommendedName>
        <fullName evidence="3">1-phosphatidylinositol phosphodiesterase</fullName>
        <ecNumber evidence="2">4.6.1.13</ecNumber>
    </recommendedName>
    <alternativeName>
        <fullName evidence="4">Phosphatidylinositol diacylglycerol-lyase</fullName>
    </alternativeName>
    <alternativeName>
        <fullName evidence="5">Phosphatidylinositol-specific phospholipase C</fullName>
    </alternativeName>
</protein>
<dbReference type="Pfam" id="PF00388">
    <property type="entry name" value="PI-PLC-X"/>
    <property type="match status" value="1"/>
</dbReference>